<sequence length="68" mass="7775">MAPYTEAGIMCRITVLVHLRHQRQATGLMLLSSSSKRPSKLTTPFYSKFFAIRFQNGLGHCSTYVRIR</sequence>
<evidence type="ECO:0000313" key="2">
    <source>
        <dbReference type="Proteomes" id="UP000825935"/>
    </source>
</evidence>
<comment type="caution">
    <text evidence="1">The sequence shown here is derived from an EMBL/GenBank/DDBJ whole genome shotgun (WGS) entry which is preliminary data.</text>
</comment>
<dbReference type="EMBL" id="CM035410">
    <property type="protein sequence ID" value="KAH7436139.1"/>
    <property type="molecule type" value="Genomic_DNA"/>
</dbReference>
<dbReference type="Proteomes" id="UP000825935">
    <property type="component" value="Chromosome 5"/>
</dbReference>
<evidence type="ECO:0000313" key="1">
    <source>
        <dbReference type="EMBL" id="KAH7436139.1"/>
    </source>
</evidence>
<name>A0A8T2UVM5_CERRI</name>
<keyword evidence="2" id="KW-1185">Reference proteome</keyword>
<gene>
    <name evidence="1" type="ORF">KP509_05G004300</name>
</gene>
<dbReference type="AlphaFoldDB" id="A0A8T2UVM5"/>
<organism evidence="1 2">
    <name type="scientific">Ceratopteris richardii</name>
    <name type="common">Triangle waterfern</name>
    <dbReference type="NCBI Taxonomy" id="49495"/>
    <lineage>
        <taxon>Eukaryota</taxon>
        <taxon>Viridiplantae</taxon>
        <taxon>Streptophyta</taxon>
        <taxon>Embryophyta</taxon>
        <taxon>Tracheophyta</taxon>
        <taxon>Polypodiopsida</taxon>
        <taxon>Polypodiidae</taxon>
        <taxon>Polypodiales</taxon>
        <taxon>Pteridineae</taxon>
        <taxon>Pteridaceae</taxon>
        <taxon>Parkerioideae</taxon>
        <taxon>Ceratopteris</taxon>
    </lineage>
</organism>
<reference evidence="1" key="1">
    <citation type="submission" date="2021-08" db="EMBL/GenBank/DDBJ databases">
        <title>WGS assembly of Ceratopteris richardii.</title>
        <authorList>
            <person name="Marchant D.B."/>
            <person name="Chen G."/>
            <person name="Jenkins J."/>
            <person name="Shu S."/>
            <person name="Leebens-Mack J."/>
            <person name="Grimwood J."/>
            <person name="Schmutz J."/>
            <person name="Soltis P."/>
            <person name="Soltis D."/>
            <person name="Chen Z.-H."/>
        </authorList>
    </citation>
    <scope>NUCLEOTIDE SEQUENCE</scope>
    <source>
        <strain evidence="1">Whitten #5841</strain>
        <tissue evidence="1">Leaf</tissue>
    </source>
</reference>
<accession>A0A8T2UVM5</accession>
<proteinExistence type="predicted"/>
<protein>
    <submittedName>
        <fullName evidence="1">Uncharacterized protein</fullName>
    </submittedName>
</protein>